<comment type="caution">
    <text evidence="1">The sequence shown here is derived from an EMBL/GenBank/DDBJ whole genome shotgun (WGS) entry which is preliminary data.</text>
</comment>
<sequence length="79" mass="8383">MVITGSINNSPQKAARVITVQITLAGGGSILNPLQAAQLYATIQKFEHSLRSRKILGDFHLTTTPNFAPPAAPVIGGWD</sequence>
<accession>A0A1F6CEZ2</accession>
<reference evidence="1 2" key="1">
    <citation type="journal article" date="2016" name="Nat. Commun.">
        <title>Thousands of microbial genomes shed light on interconnected biogeochemical processes in an aquifer system.</title>
        <authorList>
            <person name="Anantharaman K."/>
            <person name="Brown C.T."/>
            <person name="Hug L.A."/>
            <person name="Sharon I."/>
            <person name="Castelle C.J."/>
            <person name="Probst A.J."/>
            <person name="Thomas B.C."/>
            <person name="Singh A."/>
            <person name="Wilkins M.J."/>
            <person name="Karaoz U."/>
            <person name="Brodie E.L."/>
            <person name="Williams K.H."/>
            <person name="Hubbard S.S."/>
            <person name="Banfield J.F."/>
        </authorList>
    </citation>
    <scope>NUCLEOTIDE SEQUENCE [LARGE SCALE GENOMIC DNA]</scope>
</reference>
<organism evidence="1 2">
    <name type="scientific">Candidatus Kaiserbacteria bacterium RIFCSPHIGHO2_01_FULL_49_13</name>
    <dbReference type="NCBI Taxonomy" id="1798477"/>
    <lineage>
        <taxon>Bacteria</taxon>
        <taxon>Candidatus Kaiseribacteriota</taxon>
    </lineage>
</organism>
<dbReference type="EMBL" id="MFKQ01000008">
    <property type="protein sequence ID" value="OGG47527.1"/>
    <property type="molecule type" value="Genomic_DNA"/>
</dbReference>
<name>A0A1F6CEZ2_9BACT</name>
<proteinExistence type="predicted"/>
<gene>
    <name evidence="1" type="ORF">A2671_02070</name>
</gene>
<dbReference type="Proteomes" id="UP000178344">
    <property type="component" value="Unassembled WGS sequence"/>
</dbReference>
<evidence type="ECO:0000313" key="2">
    <source>
        <dbReference type="Proteomes" id="UP000178344"/>
    </source>
</evidence>
<evidence type="ECO:0000313" key="1">
    <source>
        <dbReference type="EMBL" id="OGG47527.1"/>
    </source>
</evidence>
<dbReference type="AlphaFoldDB" id="A0A1F6CEZ2"/>
<protein>
    <submittedName>
        <fullName evidence="1">Uncharacterized protein</fullName>
    </submittedName>
</protein>